<keyword evidence="6" id="KW-1185">Reference proteome</keyword>
<keyword evidence="2" id="KW-0436">Ligase</keyword>
<comment type="caution">
    <text evidence="5">The sequence shown here is derived from an EMBL/GenBank/DDBJ whole genome shotgun (WGS) entry which is preliminary data.</text>
</comment>
<evidence type="ECO:0000259" key="3">
    <source>
        <dbReference type="Pfam" id="PF00501"/>
    </source>
</evidence>
<dbReference type="InterPro" id="IPR000873">
    <property type="entry name" value="AMP-dep_synth/lig_dom"/>
</dbReference>
<dbReference type="SUPFAM" id="SSF56801">
    <property type="entry name" value="Acetyl-CoA synthetase-like"/>
    <property type="match status" value="1"/>
</dbReference>
<dbReference type="Proteomes" id="UP000550729">
    <property type="component" value="Unassembled WGS sequence"/>
</dbReference>
<dbReference type="InterPro" id="IPR020845">
    <property type="entry name" value="AMP-binding_CS"/>
</dbReference>
<dbReference type="InterPro" id="IPR025110">
    <property type="entry name" value="AMP-bd_C"/>
</dbReference>
<protein>
    <submittedName>
        <fullName evidence="5">Acyl-CoA synthetase</fullName>
    </submittedName>
</protein>
<dbReference type="PANTHER" id="PTHR43201:SF5">
    <property type="entry name" value="MEDIUM-CHAIN ACYL-COA LIGASE ACSF2, MITOCHONDRIAL"/>
    <property type="match status" value="1"/>
</dbReference>
<gene>
    <name evidence="5" type="ORF">HH308_25115</name>
</gene>
<evidence type="ECO:0000259" key="4">
    <source>
        <dbReference type="Pfam" id="PF13193"/>
    </source>
</evidence>
<name>A0A848L0U7_9ACTN</name>
<dbReference type="Gene3D" id="3.40.50.12780">
    <property type="entry name" value="N-terminal domain of ligase-like"/>
    <property type="match status" value="1"/>
</dbReference>
<comment type="similarity">
    <text evidence="1">Belongs to the ATP-dependent AMP-binding enzyme family.</text>
</comment>
<evidence type="ECO:0000313" key="6">
    <source>
        <dbReference type="Proteomes" id="UP000550729"/>
    </source>
</evidence>
<evidence type="ECO:0000313" key="5">
    <source>
        <dbReference type="EMBL" id="NMO04504.1"/>
    </source>
</evidence>
<dbReference type="GO" id="GO:0031956">
    <property type="term" value="F:medium-chain fatty acid-CoA ligase activity"/>
    <property type="evidence" value="ECO:0007669"/>
    <property type="project" value="TreeGrafter"/>
</dbReference>
<feature type="domain" description="AMP-dependent synthetase/ligase" evidence="3">
    <location>
        <begin position="41"/>
        <end position="420"/>
    </location>
</feature>
<organism evidence="5 6">
    <name type="scientific">Gordonia asplenii</name>
    <dbReference type="NCBI Taxonomy" id="2725283"/>
    <lineage>
        <taxon>Bacteria</taxon>
        <taxon>Bacillati</taxon>
        <taxon>Actinomycetota</taxon>
        <taxon>Actinomycetes</taxon>
        <taxon>Mycobacteriales</taxon>
        <taxon>Gordoniaceae</taxon>
        <taxon>Gordonia</taxon>
    </lineage>
</organism>
<dbReference type="AlphaFoldDB" id="A0A848L0U7"/>
<dbReference type="PANTHER" id="PTHR43201">
    <property type="entry name" value="ACYL-COA SYNTHETASE"/>
    <property type="match status" value="1"/>
</dbReference>
<sequence length="621" mass="65209">MTSPHAALWPRYDRPVDLAEIETVPLDDRGLPATTYDALARAASLWPARTALRVLPDATRWEQPVERTYAQLLEAVAHHAAVLRAAGVDRDDAVAVLSPNCLELVETILAAQRAGIVAPINPAMDGGHVADLLRRSGARVLVAAGPELDSGVVAKLADVIAGTSVEIVFLLRPTGGTSADVPSIPGARIVAYLADAPAGPDVDDTVITDDIASLFHTGGTTGTPKLAAHTHRNELANSWMIAANSVLDEDSVLFAALPLFHVNALMVTVLSPILRGQTVVWAGPLGYRDPALYGVFWRLVERHRIATMSAVPTVYSVLAQCPVDADISSLRACIVGASMLPPAVRTAFESHTGTRLLEGYGLTEATCASVRSFLDGQPAGSVGQRMPYQYIRAVDESWGDVPDGVVGRIVVSGPTVFAGYVRARSATGFQLDTAGSVHDGWLDTGDLGSVTAEGFLTLTGRAKDLIIRGGHNIDPGVVEDVLLDHPDVTGAGVVGRPDVHSGEVPVGYVTLRADASVTGEQLATWASRRVSEAAAAPKAVTVVDALPMTDVGKPHKLALRATATTAALRAALDDAGCQTEVSTRIDDGAVVAVVTPHVDPDTTASVLDGFPIRWEWADILP</sequence>
<dbReference type="GO" id="GO:0006631">
    <property type="term" value="P:fatty acid metabolic process"/>
    <property type="evidence" value="ECO:0007669"/>
    <property type="project" value="TreeGrafter"/>
</dbReference>
<evidence type="ECO:0000256" key="1">
    <source>
        <dbReference type="ARBA" id="ARBA00006432"/>
    </source>
</evidence>
<dbReference type="PROSITE" id="PS00455">
    <property type="entry name" value="AMP_BINDING"/>
    <property type="match status" value="1"/>
</dbReference>
<reference evidence="5 6" key="1">
    <citation type="submission" date="2020-04" db="EMBL/GenBank/DDBJ databases">
        <title>Gordonia sp. nov. TBRC 11910.</title>
        <authorList>
            <person name="Suriyachadkun C."/>
        </authorList>
    </citation>
    <scope>NUCLEOTIDE SEQUENCE [LARGE SCALE GENOMIC DNA]</scope>
    <source>
        <strain evidence="5 6">TBRC 11910</strain>
    </source>
</reference>
<evidence type="ECO:0000256" key="2">
    <source>
        <dbReference type="ARBA" id="ARBA00022598"/>
    </source>
</evidence>
<dbReference type="EMBL" id="JABBNB010000036">
    <property type="protein sequence ID" value="NMO04504.1"/>
    <property type="molecule type" value="Genomic_DNA"/>
</dbReference>
<dbReference type="InterPro" id="IPR045851">
    <property type="entry name" value="AMP-bd_C_sf"/>
</dbReference>
<feature type="domain" description="AMP-binding enzyme C-terminal" evidence="4">
    <location>
        <begin position="478"/>
        <end position="553"/>
    </location>
</feature>
<dbReference type="InterPro" id="IPR042099">
    <property type="entry name" value="ANL_N_sf"/>
</dbReference>
<dbReference type="Gene3D" id="3.30.300.30">
    <property type="match status" value="1"/>
</dbReference>
<dbReference type="Pfam" id="PF13193">
    <property type="entry name" value="AMP-binding_C"/>
    <property type="match status" value="1"/>
</dbReference>
<accession>A0A848L0U7</accession>
<dbReference type="RefSeq" id="WP_170197008.1">
    <property type="nucleotide sequence ID" value="NZ_JABBNB010000036.1"/>
</dbReference>
<dbReference type="NCBIfam" id="NF005714">
    <property type="entry name" value="PRK07529.1"/>
    <property type="match status" value="1"/>
</dbReference>
<proteinExistence type="inferred from homology"/>
<dbReference type="Pfam" id="PF00501">
    <property type="entry name" value="AMP-binding"/>
    <property type="match status" value="1"/>
</dbReference>